<dbReference type="InterPro" id="IPR008936">
    <property type="entry name" value="Rho_GTPase_activation_prot"/>
</dbReference>
<dbReference type="Pfam" id="PF00620">
    <property type="entry name" value="RhoGAP"/>
    <property type="match status" value="1"/>
</dbReference>
<evidence type="ECO:0000259" key="2">
    <source>
        <dbReference type="PROSITE" id="PS50238"/>
    </source>
</evidence>
<dbReference type="InterPro" id="IPR001251">
    <property type="entry name" value="CRAL-TRIO_dom"/>
</dbReference>
<feature type="compositionally biased region" description="Polar residues" evidence="1">
    <location>
        <begin position="382"/>
        <end position="394"/>
    </location>
</feature>
<dbReference type="SUPFAM" id="SSF48350">
    <property type="entry name" value="GTPase activation domain, GAP"/>
    <property type="match status" value="1"/>
</dbReference>
<organism evidence="3 4">
    <name type="scientific">Zygotorulaspora mrakii</name>
    <name type="common">Zygosaccharomyces mrakii</name>
    <dbReference type="NCBI Taxonomy" id="42260"/>
    <lineage>
        <taxon>Eukaryota</taxon>
        <taxon>Fungi</taxon>
        <taxon>Dikarya</taxon>
        <taxon>Ascomycota</taxon>
        <taxon>Saccharomycotina</taxon>
        <taxon>Saccharomycetes</taxon>
        <taxon>Saccharomycetales</taxon>
        <taxon>Saccharomycetaceae</taxon>
        <taxon>Zygotorulaspora</taxon>
    </lineage>
</organism>
<feature type="compositionally biased region" description="Polar residues" evidence="1">
    <location>
        <begin position="443"/>
        <end position="452"/>
    </location>
</feature>
<dbReference type="RefSeq" id="XP_037141950.1">
    <property type="nucleotide sequence ID" value="XM_037286055.1"/>
</dbReference>
<dbReference type="GO" id="GO:0007165">
    <property type="term" value="P:signal transduction"/>
    <property type="evidence" value="ECO:0007669"/>
    <property type="project" value="InterPro"/>
</dbReference>
<accession>A0A7H9AXB1</accession>
<dbReference type="InterPro" id="IPR000198">
    <property type="entry name" value="RhoGAP_dom"/>
</dbReference>
<feature type="domain" description="Rho-GAP" evidence="2">
    <location>
        <begin position="187"/>
        <end position="372"/>
    </location>
</feature>
<feature type="region of interest" description="Disordered" evidence="1">
    <location>
        <begin position="382"/>
        <end position="516"/>
    </location>
</feature>
<dbReference type="PROSITE" id="PS50238">
    <property type="entry name" value="RHOGAP"/>
    <property type="match status" value="1"/>
</dbReference>
<sequence>MLYVNVSSIFFKSYSVDPISGHIIYVFDSTYLPSPEEVGDKQVYDLLIDELMDKLIGKLPRGPFSLVVFSSGFSKKKISWIYGIKMFAKLPKELRGFLQKTYIVHESFFIRTVYQVLSNAMNIKLLSINPLQDPQASSENAEPHLFSHNQSMVHVENLTELATLIDITTLRISLNVYLHDYQFNDYITLPEAYFTRLSSGGVRQYRQLIFDKIFKRLVHEAPSHQLVFQKPGSYKKVNILLDIIERNNYIDLSQWDIYSLATVFLHFLKTKTHPLIPIDLIPLPISDDYDYTYMTFCNIIKSNHYFDLFETIFPLFKSLLQAANVTNHTMRTLSKALTPTICQEKVSMTTSDRLAVGTRFIGNLLEHFNDIMERIERARTGRTQIVSPLRNKTTGKLPPRQPLSSQPVSSVLPSTTMIPPPVPCARKSSPTKYGNLETVRPSRPTSPFACQQKTRRSTSSTSTLSVENTNSTSLKPGEDIYSSSRVNSDSTATVSETPNSSSSRISSSSSSSSSSLVSPVIASATSGTANIPESISQMVTEESDTPALDISRDLTQQSTQHDINITELKIDDKFLQFDKDLTKKKKLNSNVGKDIKFSAEGYSDIKVGNKVSKLAALYEERLQGFQVMNEIQRSSRLS</sequence>
<dbReference type="OrthoDB" id="410651at2759"/>
<feature type="compositionally biased region" description="Polar residues" evidence="1">
    <location>
        <begin position="481"/>
        <end position="499"/>
    </location>
</feature>
<proteinExistence type="predicted"/>
<dbReference type="Gene3D" id="1.10.555.10">
    <property type="entry name" value="Rho GTPase activation protein"/>
    <property type="match status" value="1"/>
</dbReference>
<gene>
    <name evidence="3" type="ORF">HG535_0A01600</name>
</gene>
<dbReference type="InterPro" id="IPR036865">
    <property type="entry name" value="CRAL-TRIO_dom_sf"/>
</dbReference>
<protein>
    <recommendedName>
        <fullName evidence="2">Rho-GAP domain-containing protein</fullName>
    </recommendedName>
</protein>
<feature type="compositionally biased region" description="Low complexity" evidence="1">
    <location>
        <begin position="402"/>
        <end position="414"/>
    </location>
</feature>
<evidence type="ECO:0000256" key="1">
    <source>
        <dbReference type="SAM" id="MobiDB-lite"/>
    </source>
</evidence>
<keyword evidence="4" id="KW-1185">Reference proteome</keyword>
<dbReference type="KEGG" id="zmk:HG535_0A01600"/>
<dbReference type="GeneID" id="59233858"/>
<dbReference type="SMART" id="SM00324">
    <property type="entry name" value="RhoGAP"/>
    <property type="match status" value="1"/>
</dbReference>
<dbReference type="Proteomes" id="UP000509704">
    <property type="component" value="Chromosome 1"/>
</dbReference>
<dbReference type="AlphaFoldDB" id="A0A7H9AXB1"/>
<feature type="compositionally biased region" description="Low complexity" evidence="1">
    <location>
        <begin position="457"/>
        <end position="474"/>
    </location>
</feature>
<dbReference type="EMBL" id="CP058604">
    <property type="protein sequence ID" value="QLG70222.1"/>
    <property type="molecule type" value="Genomic_DNA"/>
</dbReference>
<evidence type="ECO:0000313" key="3">
    <source>
        <dbReference type="EMBL" id="QLG70222.1"/>
    </source>
</evidence>
<dbReference type="Gene3D" id="3.40.525.10">
    <property type="entry name" value="CRAL-TRIO lipid binding domain"/>
    <property type="match status" value="1"/>
</dbReference>
<reference evidence="3 4" key="1">
    <citation type="submission" date="2020-07" db="EMBL/GenBank/DDBJ databases">
        <title>The yeast mating-type switching endonuclease HO is a domesticated member of an unorthodox homing genetic element family.</title>
        <authorList>
            <person name="Coughlan A.Y."/>
            <person name="Lombardi L."/>
            <person name="Braun-Galleani S."/>
            <person name="Martos A.R."/>
            <person name="Galeote V."/>
            <person name="Bigey F."/>
            <person name="Dequin S."/>
            <person name="Byrne K.P."/>
            <person name="Wolfe K.H."/>
        </authorList>
    </citation>
    <scope>NUCLEOTIDE SEQUENCE [LARGE SCALE GENOMIC DNA]</scope>
    <source>
        <strain evidence="3 4">NRRL Y-6702</strain>
    </source>
</reference>
<name>A0A7H9AXB1_ZYGMR</name>
<dbReference type="Pfam" id="PF13716">
    <property type="entry name" value="CRAL_TRIO_2"/>
    <property type="match status" value="1"/>
</dbReference>
<feature type="compositionally biased region" description="Low complexity" evidence="1">
    <location>
        <begin position="500"/>
        <end position="515"/>
    </location>
</feature>
<evidence type="ECO:0000313" key="4">
    <source>
        <dbReference type="Proteomes" id="UP000509704"/>
    </source>
</evidence>
<dbReference type="CDD" id="cd00159">
    <property type="entry name" value="RhoGAP"/>
    <property type="match status" value="1"/>
</dbReference>